<evidence type="ECO:0000256" key="1">
    <source>
        <dbReference type="ARBA" id="ARBA00023157"/>
    </source>
</evidence>
<accession>A0A8S1H3J1</accession>
<keyword evidence="2 3" id="KW-0645">Protease</keyword>
<feature type="binding site" evidence="2">
    <location>
        <position position="212"/>
    </location>
    <ligand>
        <name>Zn(2+)</name>
        <dbReference type="ChEBI" id="CHEBI:29105"/>
        <note>catalytic</note>
    </ligand>
</feature>
<keyword evidence="1" id="KW-1015">Disulfide bond</keyword>
<dbReference type="InterPro" id="IPR024079">
    <property type="entry name" value="MetalloPept_cat_dom_sf"/>
</dbReference>
<gene>
    <name evidence="6" type="ORF">CAUJ_LOCUS5976</name>
</gene>
<sequence>MACFQRDVVVKRATALAYDHITLKTRHPVRSGKLSNVESRHNRLTATIGVLDAKVQKVGQKKKKKEEEEEHPPDDHYKRPPARDVIVTSSDEDEPQSRVKRLAVHPFYWETRLWPNGEVPYHIASHYTQTERNVILSAMKAFHKETCIKFRQRTKADKYYLSVNKYYELEKCFSYIGRQTGNLFKTAEGAVETRMKLAPQCLMYNGRGTVMHELMHILGFYHEHQRDDRDKRIGGNSKHYNFNIRSRKITYYMGSYDPESIMHYNFPGVPSRKRDYFSPTDIFRINALYKCHLKGRKLSYPSQMKSTEELTSEEQKALDLNELRRRRRIRKL</sequence>
<name>A0A8S1H3J1_9PELO</name>
<comment type="caution">
    <text evidence="6">The sequence shown here is derived from an EMBL/GenBank/DDBJ whole genome shotgun (WGS) entry which is preliminary data.</text>
</comment>
<reference evidence="6" key="1">
    <citation type="submission" date="2020-10" db="EMBL/GenBank/DDBJ databases">
        <authorList>
            <person name="Kikuchi T."/>
        </authorList>
    </citation>
    <scope>NUCLEOTIDE SEQUENCE</scope>
    <source>
        <strain evidence="6">NKZ352</strain>
    </source>
</reference>
<feature type="compositionally biased region" description="Basic and acidic residues" evidence="4">
    <location>
        <begin position="73"/>
        <end position="82"/>
    </location>
</feature>
<dbReference type="EC" id="3.4.24.-" evidence="3"/>
<dbReference type="SUPFAM" id="SSF55486">
    <property type="entry name" value="Metalloproteases ('zincins'), catalytic domain"/>
    <property type="match status" value="1"/>
</dbReference>
<feature type="region of interest" description="Disordered" evidence="4">
    <location>
        <begin position="55"/>
        <end position="82"/>
    </location>
</feature>
<comment type="caution">
    <text evidence="2">Lacks conserved residue(s) required for the propagation of feature annotation.</text>
</comment>
<evidence type="ECO:0000259" key="5">
    <source>
        <dbReference type="PROSITE" id="PS51864"/>
    </source>
</evidence>
<dbReference type="PANTHER" id="PTHR10127">
    <property type="entry name" value="DISCOIDIN, CUB, EGF, LAMININ , AND ZINC METALLOPROTEASE DOMAIN CONTAINING"/>
    <property type="match status" value="1"/>
</dbReference>
<protein>
    <recommendedName>
        <fullName evidence="3">Metalloendopeptidase</fullName>
        <ecNumber evidence="3">3.4.24.-</ecNumber>
    </recommendedName>
</protein>
<dbReference type="EMBL" id="CAJGYM010000013">
    <property type="protein sequence ID" value="CAD6190057.1"/>
    <property type="molecule type" value="Genomic_DNA"/>
</dbReference>
<keyword evidence="2 3" id="KW-0479">Metal-binding</keyword>
<feature type="domain" description="Peptidase M12A" evidence="5">
    <location>
        <begin position="103"/>
        <end position="292"/>
    </location>
</feature>
<dbReference type="GO" id="GO:0004222">
    <property type="term" value="F:metalloendopeptidase activity"/>
    <property type="evidence" value="ECO:0007669"/>
    <property type="project" value="UniProtKB-UniRule"/>
</dbReference>
<dbReference type="SMART" id="SM00235">
    <property type="entry name" value="ZnMc"/>
    <property type="match status" value="1"/>
</dbReference>
<feature type="binding site" evidence="2">
    <location>
        <position position="216"/>
    </location>
    <ligand>
        <name>Zn(2+)</name>
        <dbReference type="ChEBI" id="CHEBI:29105"/>
        <note>catalytic</note>
    </ligand>
</feature>
<dbReference type="OrthoDB" id="291007at2759"/>
<dbReference type="AlphaFoldDB" id="A0A8S1H3J1"/>
<dbReference type="InterPro" id="IPR006026">
    <property type="entry name" value="Peptidase_Metallo"/>
</dbReference>
<comment type="cofactor">
    <cofactor evidence="2 3">
        <name>Zn(2+)</name>
        <dbReference type="ChEBI" id="CHEBI:29105"/>
    </cofactor>
    <text evidence="2 3">Binds 1 zinc ion per subunit.</text>
</comment>
<keyword evidence="2 3" id="KW-0482">Metalloprotease</keyword>
<feature type="binding site" evidence="2">
    <location>
        <position position="222"/>
    </location>
    <ligand>
        <name>Zn(2+)</name>
        <dbReference type="ChEBI" id="CHEBI:29105"/>
        <note>catalytic</note>
    </ligand>
</feature>
<evidence type="ECO:0000313" key="7">
    <source>
        <dbReference type="Proteomes" id="UP000835052"/>
    </source>
</evidence>
<keyword evidence="2 3" id="KW-0378">Hydrolase</keyword>
<evidence type="ECO:0000256" key="2">
    <source>
        <dbReference type="PROSITE-ProRule" id="PRU01211"/>
    </source>
</evidence>
<dbReference type="PROSITE" id="PS51864">
    <property type="entry name" value="ASTACIN"/>
    <property type="match status" value="1"/>
</dbReference>
<evidence type="ECO:0000313" key="6">
    <source>
        <dbReference type="EMBL" id="CAD6190057.1"/>
    </source>
</evidence>
<dbReference type="GO" id="GO:0008270">
    <property type="term" value="F:zinc ion binding"/>
    <property type="evidence" value="ECO:0007669"/>
    <property type="project" value="UniProtKB-UniRule"/>
</dbReference>
<organism evidence="6 7">
    <name type="scientific">Caenorhabditis auriculariae</name>
    <dbReference type="NCBI Taxonomy" id="2777116"/>
    <lineage>
        <taxon>Eukaryota</taxon>
        <taxon>Metazoa</taxon>
        <taxon>Ecdysozoa</taxon>
        <taxon>Nematoda</taxon>
        <taxon>Chromadorea</taxon>
        <taxon>Rhabditida</taxon>
        <taxon>Rhabditina</taxon>
        <taxon>Rhabditomorpha</taxon>
        <taxon>Rhabditoidea</taxon>
        <taxon>Rhabditidae</taxon>
        <taxon>Peloderinae</taxon>
        <taxon>Caenorhabditis</taxon>
    </lineage>
</organism>
<dbReference type="GO" id="GO:0006508">
    <property type="term" value="P:proteolysis"/>
    <property type="evidence" value="ECO:0007669"/>
    <property type="project" value="UniProtKB-KW"/>
</dbReference>
<proteinExistence type="predicted"/>
<dbReference type="Pfam" id="PF01400">
    <property type="entry name" value="Astacin"/>
    <property type="match status" value="1"/>
</dbReference>
<evidence type="ECO:0000256" key="4">
    <source>
        <dbReference type="SAM" id="MobiDB-lite"/>
    </source>
</evidence>
<evidence type="ECO:0000256" key="3">
    <source>
        <dbReference type="RuleBase" id="RU361183"/>
    </source>
</evidence>
<keyword evidence="2 3" id="KW-0862">Zinc</keyword>
<dbReference type="InterPro" id="IPR001506">
    <property type="entry name" value="Peptidase_M12A"/>
</dbReference>
<dbReference type="Proteomes" id="UP000835052">
    <property type="component" value="Unassembled WGS sequence"/>
</dbReference>
<dbReference type="Gene3D" id="3.40.390.10">
    <property type="entry name" value="Collagenase (Catalytic Domain)"/>
    <property type="match status" value="1"/>
</dbReference>
<keyword evidence="7" id="KW-1185">Reference proteome</keyword>
<dbReference type="PRINTS" id="PR00480">
    <property type="entry name" value="ASTACIN"/>
</dbReference>
<dbReference type="PANTHER" id="PTHR10127:SF795">
    <property type="entry name" value="METALLOENDOPEPTIDASE-RELATED"/>
    <property type="match status" value="1"/>
</dbReference>
<feature type="active site" evidence="2">
    <location>
        <position position="213"/>
    </location>
</feature>